<feature type="compositionally biased region" description="Gly residues" evidence="1">
    <location>
        <begin position="102"/>
        <end position="116"/>
    </location>
</feature>
<dbReference type="EMBL" id="MH160372">
    <property type="protein sequence ID" value="AWO70344.1"/>
    <property type="molecule type" value="Genomic_DNA"/>
</dbReference>
<accession>A0A2U9A7A3</accession>
<feature type="compositionally biased region" description="Acidic residues" evidence="1">
    <location>
        <begin position="89"/>
        <end position="101"/>
    </location>
</feature>
<sequence length="196" mass="20775">MKTWMQLRNTCPLCNAKLVYLIVGVTPSGSFSTIPIVNDPQTRVEAEEAVRAGTAVDFIWTGNQRFAPRYLTLGGHTVRALSPTHPEPTTDEDDDDLDDGEAGGGEDPGGGGGGGGRNRRAGEERAGRGGGRNLIAPPVVSCSRLRTARPPPDAPRPPTQRRRRAPRDGRGVSRSPPAGRGSDSAPLGAHRATRQQ</sequence>
<feature type="region of interest" description="Disordered" evidence="1">
    <location>
        <begin position="79"/>
        <end position="196"/>
    </location>
</feature>
<organismHost>
    <name type="scientific">Homo sapiens</name>
    <name type="common">Human</name>
    <dbReference type="NCBI Taxonomy" id="9606"/>
</organismHost>
<reference evidence="2" key="1">
    <citation type="journal article" date="2018" name="J. ISSAAS">
        <title>Ultrasensitive capture of human herpes simplex virus genomes directly from clinical samples reveals extraordinarily limited evolution in cell culture.</title>
        <authorList>
            <person name="Greninger A.L."/>
            <person name="Roychoudhury P."/>
            <person name="Xie H."/>
            <person name="Casto A."/>
            <person name="Cent A."/>
            <person name="Pepper G."/>
            <person name="Koelle D.M."/>
            <person name="Huang M.-L."/>
            <person name="Wald A."/>
            <person name="Johnston C."/>
            <person name="Jerome K.R."/>
        </authorList>
    </citation>
    <scope>NUCLEOTIDE SEQUENCE</scope>
    <source>
        <strain evidence="2">HSV1-CULTURE-I5</strain>
    </source>
</reference>
<evidence type="ECO:0000256" key="1">
    <source>
        <dbReference type="SAM" id="MobiDB-lite"/>
    </source>
</evidence>
<feature type="compositionally biased region" description="Pro residues" evidence="1">
    <location>
        <begin position="149"/>
        <end position="158"/>
    </location>
</feature>
<evidence type="ECO:0000313" key="2">
    <source>
        <dbReference type="EMBL" id="AWO70344.1"/>
    </source>
</evidence>
<proteinExistence type="predicted"/>
<organism evidence="2">
    <name type="scientific">Human herpesvirus 1</name>
    <name type="common">HHV-1</name>
    <name type="synonym">Human herpes simplex virus 1</name>
    <dbReference type="NCBI Taxonomy" id="10298"/>
    <lineage>
        <taxon>Viruses</taxon>
        <taxon>Duplodnaviria</taxon>
        <taxon>Heunggongvirae</taxon>
        <taxon>Peploviricota</taxon>
        <taxon>Herviviricetes</taxon>
        <taxon>Herpesvirales</taxon>
        <taxon>Orthoherpesviridae</taxon>
        <taxon>Alphaherpesvirinae</taxon>
        <taxon>Simplexvirus</taxon>
        <taxon>Simplexvirus humanalpha1</taxon>
    </lineage>
</organism>
<name>A0A2U9A7A3_HHV1</name>
<protein>
    <submittedName>
        <fullName evidence="2">RL2_1</fullName>
    </submittedName>
</protein>